<evidence type="ECO:0000313" key="3">
    <source>
        <dbReference type="Proteomes" id="UP000323653"/>
    </source>
</evidence>
<reference evidence="2 3" key="1">
    <citation type="submission" date="2019-08" db="EMBL/GenBank/DDBJ databases">
        <title>Pedobacter sp. nov., isolated from Han river, South Korea.</title>
        <authorList>
            <person name="Lee D.-H."/>
            <person name="Kim Y.-S."/>
            <person name="Hwang E.-M."/>
            <person name="Le Tran T.C."/>
            <person name="Cha C.-J."/>
        </authorList>
    </citation>
    <scope>NUCLEOTIDE SEQUENCE [LARGE SCALE GENOMIC DNA]</scope>
    <source>
        <strain evidence="2 3">CJ43</strain>
    </source>
</reference>
<evidence type="ECO:0000313" key="2">
    <source>
        <dbReference type="EMBL" id="QEK52341.1"/>
    </source>
</evidence>
<dbReference type="AlphaFoldDB" id="A0A5C0VL09"/>
<gene>
    <name evidence="2" type="ORF">FYC62_12295</name>
</gene>
<name>A0A5C0VL09_9SPHI</name>
<feature type="chain" id="PRO_5023004836" evidence="1">
    <location>
        <begin position="19"/>
        <end position="139"/>
    </location>
</feature>
<dbReference type="RefSeq" id="WP_149075140.1">
    <property type="nucleotide sequence ID" value="NZ_CP043329.1"/>
</dbReference>
<dbReference type="KEGG" id="pej:FYC62_12295"/>
<keyword evidence="3" id="KW-1185">Reference proteome</keyword>
<organism evidence="2 3">
    <name type="scientific">Pedobacter aquae</name>
    <dbReference type="NCBI Taxonomy" id="2605747"/>
    <lineage>
        <taxon>Bacteria</taxon>
        <taxon>Pseudomonadati</taxon>
        <taxon>Bacteroidota</taxon>
        <taxon>Sphingobacteriia</taxon>
        <taxon>Sphingobacteriales</taxon>
        <taxon>Sphingobacteriaceae</taxon>
        <taxon>Pedobacter</taxon>
    </lineage>
</organism>
<sequence length="139" mass="16677">MKNLILLLFLFAGLQVFAQKQEKDIKYFYYYLNQDESFMSYLKARKEFESKKVDFKLPVSKEAVKELEANEAKILKNEKSYAEFLNKYGMKNGGDYAKIWFNQLNALKTFIKKNPEFYKLTPAERQNIIDKWYFSDMLK</sequence>
<dbReference type="Proteomes" id="UP000323653">
    <property type="component" value="Chromosome"/>
</dbReference>
<protein>
    <submittedName>
        <fullName evidence="2">Uncharacterized protein</fullName>
    </submittedName>
</protein>
<dbReference type="EMBL" id="CP043329">
    <property type="protein sequence ID" value="QEK52341.1"/>
    <property type="molecule type" value="Genomic_DNA"/>
</dbReference>
<keyword evidence="1" id="KW-0732">Signal</keyword>
<feature type="signal peptide" evidence="1">
    <location>
        <begin position="1"/>
        <end position="18"/>
    </location>
</feature>
<accession>A0A5C0VL09</accession>
<evidence type="ECO:0000256" key="1">
    <source>
        <dbReference type="SAM" id="SignalP"/>
    </source>
</evidence>
<proteinExistence type="predicted"/>